<evidence type="ECO:0000313" key="1">
    <source>
        <dbReference type="EMBL" id="DAF42999.1"/>
    </source>
</evidence>
<proteinExistence type="predicted"/>
<accession>A0A8S5RWR8</accession>
<protein>
    <submittedName>
        <fullName evidence="1">Uncharacterized protein</fullName>
    </submittedName>
</protein>
<name>A0A8S5RWR8_9CAUD</name>
<organism evidence="1">
    <name type="scientific">Siphoviridae sp. ctHip2</name>
    <dbReference type="NCBI Taxonomy" id="2827830"/>
    <lineage>
        <taxon>Viruses</taxon>
        <taxon>Duplodnaviria</taxon>
        <taxon>Heunggongvirae</taxon>
        <taxon>Uroviricota</taxon>
        <taxon>Caudoviricetes</taxon>
    </lineage>
</organism>
<sequence>MFFIDYHFIANIYYIYLYFSKKSKKTFDISFIKIKKQECTILIIKKGHGYFRKSKAYGLSSCIVLGTTLLLGTGVVSAQETTAKTEVKTEQVTKQRQILKQQKMIQMLNC</sequence>
<dbReference type="EMBL" id="BK032497">
    <property type="protein sequence ID" value="DAF42999.1"/>
    <property type="molecule type" value="Genomic_DNA"/>
</dbReference>
<reference evidence="1" key="1">
    <citation type="journal article" date="2021" name="Proc. Natl. Acad. Sci. U.S.A.">
        <title>A Catalog of Tens of Thousands of Viruses from Human Metagenomes Reveals Hidden Associations with Chronic Diseases.</title>
        <authorList>
            <person name="Tisza M.J."/>
            <person name="Buck C.B."/>
        </authorList>
    </citation>
    <scope>NUCLEOTIDE SEQUENCE</scope>
    <source>
        <strain evidence="1">CtHip2</strain>
    </source>
</reference>
<dbReference type="NCBIfam" id="TIGR03726">
    <property type="entry name" value="strep_RK_lipo"/>
    <property type="match status" value="1"/>
</dbReference>
<dbReference type="InterPro" id="IPR021197">
    <property type="entry name" value="Cross-wall-target_lipo_motif"/>
</dbReference>